<name>A0ABQ9H0Y9_9NEOP</name>
<keyword evidence="2" id="KW-1185">Reference proteome</keyword>
<organism evidence="1 2">
    <name type="scientific">Dryococelus australis</name>
    <dbReference type="NCBI Taxonomy" id="614101"/>
    <lineage>
        <taxon>Eukaryota</taxon>
        <taxon>Metazoa</taxon>
        <taxon>Ecdysozoa</taxon>
        <taxon>Arthropoda</taxon>
        <taxon>Hexapoda</taxon>
        <taxon>Insecta</taxon>
        <taxon>Pterygota</taxon>
        <taxon>Neoptera</taxon>
        <taxon>Polyneoptera</taxon>
        <taxon>Phasmatodea</taxon>
        <taxon>Verophasmatodea</taxon>
        <taxon>Anareolatae</taxon>
        <taxon>Phasmatidae</taxon>
        <taxon>Eurycanthinae</taxon>
        <taxon>Dryococelus</taxon>
    </lineage>
</organism>
<proteinExistence type="predicted"/>
<gene>
    <name evidence="1" type="ORF">PR048_022398</name>
</gene>
<comment type="caution">
    <text evidence="1">The sequence shown here is derived from an EMBL/GenBank/DDBJ whole genome shotgun (WGS) entry which is preliminary data.</text>
</comment>
<accession>A0ABQ9H0Y9</accession>
<dbReference type="EMBL" id="JARBHB010000008">
    <property type="protein sequence ID" value="KAJ8877939.1"/>
    <property type="molecule type" value="Genomic_DNA"/>
</dbReference>
<sequence length="216" mass="24460">MHGAEGYVKSRAVGVWQVQHMEEQIVAHKEYSALVHRNLACNATEFRRFISQLEHALCTLEDNFKNLEESTKDWAIHTTYDIFLKECQHIFDEAIASMGCATTTVIMRSAALQKAVRDGMNFTAASLLLDLHGRITAGSDVGEPEAEVVDVEARIGDLERRILLHHDEVKLQADNLRLGLIDANKLNDLLKENLEVCQKHVKALQEMINDREKRSI</sequence>
<evidence type="ECO:0000313" key="1">
    <source>
        <dbReference type="EMBL" id="KAJ8877939.1"/>
    </source>
</evidence>
<reference evidence="1 2" key="1">
    <citation type="submission" date="2023-02" db="EMBL/GenBank/DDBJ databases">
        <title>LHISI_Scaffold_Assembly.</title>
        <authorList>
            <person name="Stuart O.P."/>
            <person name="Cleave R."/>
            <person name="Magrath M.J.L."/>
            <person name="Mikheyev A.S."/>
        </authorList>
    </citation>
    <scope>NUCLEOTIDE SEQUENCE [LARGE SCALE GENOMIC DNA]</scope>
    <source>
        <strain evidence="1">Daus_M_001</strain>
        <tissue evidence="1">Leg muscle</tissue>
    </source>
</reference>
<evidence type="ECO:0000313" key="2">
    <source>
        <dbReference type="Proteomes" id="UP001159363"/>
    </source>
</evidence>
<protein>
    <submittedName>
        <fullName evidence="1">Uncharacterized protein</fullName>
    </submittedName>
</protein>
<dbReference type="Proteomes" id="UP001159363">
    <property type="component" value="Chromosome 7"/>
</dbReference>